<name>A0A5B7JXP3_PORTR</name>
<dbReference type="Proteomes" id="UP000324222">
    <property type="component" value="Unassembled WGS sequence"/>
</dbReference>
<protein>
    <submittedName>
        <fullName evidence="2">Uncharacterized protein</fullName>
    </submittedName>
</protein>
<keyword evidence="3" id="KW-1185">Reference proteome</keyword>
<evidence type="ECO:0000313" key="3">
    <source>
        <dbReference type="Proteomes" id="UP000324222"/>
    </source>
</evidence>
<evidence type="ECO:0000313" key="2">
    <source>
        <dbReference type="EMBL" id="MPC99076.1"/>
    </source>
</evidence>
<sequence>MMALQLYSIPEEPRRYRVRHETVWDPPEPYITIQLGLRAIISPEEAITAKLVRNKILIHSPRIPSPPLYNNKTNNQGSKNNNENKYTNNHNKGNKNNNNKKIRHRSVTFTG</sequence>
<dbReference type="EMBL" id="VSRR010116873">
    <property type="protein sequence ID" value="MPC99076.1"/>
    <property type="molecule type" value="Genomic_DNA"/>
</dbReference>
<dbReference type="AlphaFoldDB" id="A0A5B7JXP3"/>
<evidence type="ECO:0000256" key="1">
    <source>
        <dbReference type="SAM" id="MobiDB-lite"/>
    </source>
</evidence>
<organism evidence="2 3">
    <name type="scientific">Portunus trituberculatus</name>
    <name type="common">Swimming crab</name>
    <name type="synonym">Neptunus trituberculatus</name>
    <dbReference type="NCBI Taxonomy" id="210409"/>
    <lineage>
        <taxon>Eukaryota</taxon>
        <taxon>Metazoa</taxon>
        <taxon>Ecdysozoa</taxon>
        <taxon>Arthropoda</taxon>
        <taxon>Crustacea</taxon>
        <taxon>Multicrustacea</taxon>
        <taxon>Malacostraca</taxon>
        <taxon>Eumalacostraca</taxon>
        <taxon>Eucarida</taxon>
        <taxon>Decapoda</taxon>
        <taxon>Pleocyemata</taxon>
        <taxon>Brachyura</taxon>
        <taxon>Eubrachyura</taxon>
        <taxon>Portunoidea</taxon>
        <taxon>Portunidae</taxon>
        <taxon>Portuninae</taxon>
        <taxon>Portunus</taxon>
    </lineage>
</organism>
<comment type="caution">
    <text evidence="2">The sequence shown here is derived from an EMBL/GenBank/DDBJ whole genome shotgun (WGS) entry which is preliminary data.</text>
</comment>
<proteinExistence type="predicted"/>
<reference evidence="2 3" key="1">
    <citation type="submission" date="2019-05" db="EMBL/GenBank/DDBJ databases">
        <title>Another draft genome of Portunus trituberculatus and its Hox gene families provides insights of decapod evolution.</title>
        <authorList>
            <person name="Jeong J.-H."/>
            <person name="Song I."/>
            <person name="Kim S."/>
            <person name="Choi T."/>
            <person name="Kim D."/>
            <person name="Ryu S."/>
            <person name="Kim W."/>
        </authorList>
    </citation>
    <scope>NUCLEOTIDE SEQUENCE [LARGE SCALE GENOMIC DNA]</scope>
    <source>
        <tissue evidence="2">Muscle</tissue>
    </source>
</reference>
<gene>
    <name evidence="2" type="ORF">E2C01_094471</name>
</gene>
<feature type="compositionally biased region" description="Low complexity" evidence="1">
    <location>
        <begin position="70"/>
        <end position="97"/>
    </location>
</feature>
<accession>A0A5B7JXP3</accession>
<feature type="region of interest" description="Disordered" evidence="1">
    <location>
        <begin position="60"/>
        <end position="111"/>
    </location>
</feature>
<feature type="compositionally biased region" description="Basic residues" evidence="1">
    <location>
        <begin position="98"/>
        <end position="111"/>
    </location>
</feature>